<proteinExistence type="predicted"/>
<sequence length="140" mass="16660">MDMNNLDAVFVDGVDFCQTFLPAWKKYLISSSVKQRHKPSHLSVSKVRTIVIAFHQSGYRDFKTYYIHFVCRYLTNEFHELVSHTKMLKLMQRILVSLCSCLTHRQKFPSLIQPSYRFVTTYAYLDIRFLKAPRSEEKER</sequence>
<comment type="caution">
    <text evidence="1">The sequence shown here is derived from an EMBL/GenBank/DDBJ whole genome shotgun (WGS) entry which is preliminary data.</text>
</comment>
<keyword evidence="2" id="KW-1185">Reference proteome</keyword>
<name>A0A2A5SZM9_9GAMM</name>
<protein>
    <submittedName>
        <fullName evidence="1">Mobile element protein</fullName>
    </submittedName>
</protein>
<evidence type="ECO:0000313" key="2">
    <source>
        <dbReference type="Proteomes" id="UP000219020"/>
    </source>
</evidence>
<evidence type="ECO:0000313" key="1">
    <source>
        <dbReference type="EMBL" id="PCS21379.1"/>
    </source>
</evidence>
<accession>A0A2A5SZM9</accession>
<dbReference type="Proteomes" id="UP000219020">
    <property type="component" value="Unassembled WGS sequence"/>
</dbReference>
<reference evidence="2" key="1">
    <citation type="submission" date="2017-04" db="EMBL/GenBank/DDBJ databases">
        <title>Genome evolution of the luminous symbionts of deep sea anglerfish.</title>
        <authorList>
            <person name="Hendry T.A."/>
        </authorList>
    </citation>
    <scope>NUCLEOTIDE SEQUENCE [LARGE SCALE GENOMIC DNA]</scope>
</reference>
<dbReference type="EMBL" id="NBYY01000034">
    <property type="protein sequence ID" value="PCS21379.1"/>
    <property type="molecule type" value="Genomic_DNA"/>
</dbReference>
<organism evidence="1 2">
    <name type="scientific">Candidatus Enterovibrio escicola</name>
    <dbReference type="NCBI Taxonomy" id="1927127"/>
    <lineage>
        <taxon>Bacteria</taxon>
        <taxon>Pseudomonadati</taxon>
        <taxon>Pseudomonadota</taxon>
        <taxon>Gammaproteobacteria</taxon>
        <taxon>Vibrionales</taxon>
        <taxon>Vibrionaceae</taxon>
        <taxon>Enterovibrio</taxon>
    </lineage>
</organism>
<dbReference type="AlphaFoldDB" id="A0A2A5SZM9"/>
<gene>
    <name evidence="1" type="ORF">BTN49_2918</name>
</gene>